<organism evidence="2 3">
    <name type="scientific">Arthrobacter liuii</name>
    <dbReference type="NCBI Taxonomy" id="1476996"/>
    <lineage>
        <taxon>Bacteria</taxon>
        <taxon>Bacillati</taxon>
        <taxon>Actinomycetota</taxon>
        <taxon>Actinomycetes</taxon>
        <taxon>Micrococcales</taxon>
        <taxon>Micrococcaceae</taxon>
        <taxon>Arthrobacter</taxon>
    </lineage>
</organism>
<sequence>MLLLETDAARGLGQEEVARRRRQFGANELPRSQGGSIARKLGRQFNNPLVHVLLAAAAVTLFLGEFLDAGVILAVVLVNTLIGFIQQLRAEAALDALHSLIRTHAAVMRGG</sequence>
<accession>A0ABQ2AZ69</accession>
<dbReference type="SMART" id="SM00831">
    <property type="entry name" value="Cation_ATPase_N"/>
    <property type="match status" value="1"/>
</dbReference>
<gene>
    <name evidence="2" type="ORF">GCM10007170_37060</name>
</gene>
<evidence type="ECO:0000259" key="1">
    <source>
        <dbReference type="SMART" id="SM00831"/>
    </source>
</evidence>
<dbReference type="EMBL" id="BMFW01000025">
    <property type="protein sequence ID" value="GGI00280.1"/>
    <property type="molecule type" value="Genomic_DNA"/>
</dbReference>
<dbReference type="Gene3D" id="1.20.1110.10">
    <property type="entry name" value="Calcium-transporting ATPase, transmembrane domain"/>
    <property type="match status" value="1"/>
</dbReference>
<dbReference type="Gene3D" id="2.70.150.10">
    <property type="entry name" value="Calcium-transporting ATPase, cytoplasmic transduction domain A"/>
    <property type="match status" value="1"/>
</dbReference>
<dbReference type="InterPro" id="IPR023298">
    <property type="entry name" value="ATPase_P-typ_TM_dom_sf"/>
</dbReference>
<evidence type="ECO:0000313" key="3">
    <source>
        <dbReference type="Proteomes" id="UP000643279"/>
    </source>
</evidence>
<dbReference type="Proteomes" id="UP000643279">
    <property type="component" value="Unassembled WGS sequence"/>
</dbReference>
<protein>
    <recommendedName>
        <fullName evidence="1">Cation-transporting P-type ATPase N-terminal domain-containing protein</fullName>
    </recommendedName>
</protein>
<dbReference type="Pfam" id="PF00690">
    <property type="entry name" value="Cation_ATPase_N"/>
    <property type="match status" value="1"/>
</dbReference>
<feature type="domain" description="Cation-transporting P-type ATPase N-terminal" evidence="1">
    <location>
        <begin position="3"/>
        <end position="65"/>
    </location>
</feature>
<dbReference type="SUPFAM" id="SSF81665">
    <property type="entry name" value="Calcium ATPase, transmembrane domain M"/>
    <property type="match status" value="1"/>
</dbReference>
<name>A0ABQ2AZ69_9MICC</name>
<dbReference type="PANTHER" id="PTHR42861">
    <property type="entry name" value="CALCIUM-TRANSPORTING ATPASE"/>
    <property type="match status" value="1"/>
</dbReference>
<keyword evidence="3" id="KW-1185">Reference proteome</keyword>
<comment type="caution">
    <text evidence="2">The sequence shown here is derived from an EMBL/GenBank/DDBJ whole genome shotgun (WGS) entry which is preliminary data.</text>
</comment>
<evidence type="ECO:0000313" key="2">
    <source>
        <dbReference type="EMBL" id="GGI00280.1"/>
    </source>
</evidence>
<dbReference type="InterPro" id="IPR004014">
    <property type="entry name" value="ATPase_P-typ_cation-transptr_N"/>
</dbReference>
<proteinExistence type="predicted"/>
<reference evidence="3" key="1">
    <citation type="journal article" date="2019" name="Int. J. Syst. Evol. Microbiol.">
        <title>The Global Catalogue of Microorganisms (GCM) 10K type strain sequencing project: providing services to taxonomists for standard genome sequencing and annotation.</title>
        <authorList>
            <consortium name="The Broad Institute Genomics Platform"/>
            <consortium name="The Broad Institute Genome Sequencing Center for Infectious Disease"/>
            <person name="Wu L."/>
            <person name="Ma J."/>
        </authorList>
    </citation>
    <scope>NUCLEOTIDE SEQUENCE [LARGE SCALE GENOMIC DNA]</scope>
    <source>
        <strain evidence="3">CGMCC 1.12778</strain>
    </source>
</reference>